<dbReference type="AlphaFoldDB" id="A0A1V5ZPX4"/>
<comment type="caution">
    <text evidence="1">The sequence shown here is derived from an EMBL/GenBank/DDBJ whole genome shotgun (WGS) entry which is preliminary data.</text>
</comment>
<gene>
    <name evidence="1" type="ORF">BWY04_00249</name>
</gene>
<protein>
    <submittedName>
        <fullName evidence="1">Uncharacterized protein</fullName>
    </submittedName>
</protein>
<reference evidence="1" key="1">
    <citation type="submission" date="2017-02" db="EMBL/GenBank/DDBJ databases">
        <title>Delving into the versatile metabolic prowess of the omnipresent phylum Bacteroidetes.</title>
        <authorList>
            <person name="Nobu M.K."/>
            <person name="Mei R."/>
            <person name="Narihiro T."/>
            <person name="Kuroda K."/>
            <person name="Liu W.-T."/>
        </authorList>
    </citation>
    <scope>NUCLEOTIDE SEQUENCE</scope>
    <source>
        <strain evidence="1">ADurb.Bin160</strain>
    </source>
</reference>
<sequence length="78" mass="9611">MRNVLKILKLYKEKVDLNIRFQYEFPIDQNIFSEIEIKNLSKAKNIYESNVMLKNIIEKKYKNIINTEKIDFWIINEW</sequence>
<name>A0A1V5ZPX4_9BACT</name>
<accession>A0A1V5ZPX4</accession>
<evidence type="ECO:0000313" key="1">
    <source>
        <dbReference type="EMBL" id="OQB42370.1"/>
    </source>
</evidence>
<organism evidence="1">
    <name type="scientific">candidate division CPR1 bacterium ADurb.Bin160</name>
    <dbReference type="NCBI Taxonomy" id="1852826"/>
    <lineage>
        <taxon>Bacteria</taxon>
        <taxon>candidate division CPR1</taxon>
    </lineage>
</organism>
<dbReference type="EMBL" id="MWDB01000003">
    <property type="protein sequence ID" value="OQB42370.1"/>
    <property type="molecule type" value="Genomic_DNA"/>
</dbReference>
<proteinExistence type="predicted"/>
<dbReference type="Proteomes" id="UP000485621">
    <property type="component" value="Unassembled WGS sequence"/>
</dbReference>